<keyword evidence="12" id="KW-1185">Reference proteome</keyword>
<dbReference type="RefSeq" id="XP_035827227.1">
    <property type="nucleotide sequence ID" value="XM_035971334.1"/>
</dbReference>
<feature type="transmembrane region" description="Helical" evidence="10">
    <location>
        <begin position="116"/>
        <end position="142"/>
    </location>
</feature>
<keyword evidence="6 10" id="KW-0472">Membrane</keyword>
<feature type="transmembrane region" description="Helical" evidence="10">
    <location>
        <begin position="86"/>
        <end position="104"/>
    </location>
</feature>
<dbReference type="PANTHER" id="PTHR24235">
    <property type="entry name" value="NEUROPEPTIDE Y RECEPTOR"/>
    <property type="match status" value="1"/>
</dbReference>
<dbReference type="PRINTS" id="PR01012">
    <property type="entry name" value="NRPEPTIDEYR"/>
</dbReference>
<evidence type="ECO:0000256" key="4">
    <source>
        <dbReference type="ARBA" id="ARBA00022989"/>
    </source>
</evidence>
<feature type="domain" description="G-protein coupled receptors family 1 profile" evidence="11">
    <location>
        <begin position="65"/>
        <end position="317"/>
    </location>
</feature>
<keyword evidence="7 9" id="KW-0675">Receptor</keyword>
<dbReference type="InterPro" id="IPR000611">
    <property type="entry name" value="NPY_rcpt"/>
</dbReference>
<comment type="similarity">
    <text evidence="2 9">Belongs to the G-protein coupled receptor 1 family.</text>
</comment>
<evidence type="ECO:0000256" key="9">
    <source>
        <dbReference type="RuleBase" id="RU000688"/>
    </source>
</evidence>
<keyword evidence="4 10" id="KW-1133">Transmembrane helix</keyword>
<evidence type="ECO:0000256" key="5">
    <source>
        <dbReference type="ARBA" id="ARBA00023040"/>
    </source>
</evidence>
<dbReference type="CDD" id="cd15203">
    <property type="entry name" value="7tmA_NPYR-like"/>
    <property type="match status" value="1"/>
</dbReference>
<comment type="subcellular location">
    <subcellularLocation>
        <location evidence="1">Membrane</location>
        <topology evidence="1">Multi-pass membrane protein</topology>
    </subcellularLocation>
</comment>
<dbReference type="PRINTS" id="PR00237">
    <property type="entry name" value="GPCRRHODOPSN"/>
</dbReference>
<evidence type="ECO:0000256" key="1">
    <source>
        <dbReference type="ARBA" id="ARBA00004141"/>
    </source>
</evidence>
<feature type="transmembrane region" description="Helical" evidence="10">
    <location>
        <begin position="259"/>
        <end position="276"/>
    </location>
</feature>
<evidence type="ECO:0000256" key="2">
    <source>
        <dbReference type="ARBA" id="ARBA00010663"/>
    </source>
</evidence>
<feature type="transmembrane region" description="Helical" evidence="10">
    <location>
        <begin position="214"/>
        <end position="238"/>
    </location>
</feature>
<feature type="transmembrane region" description="Helical" evidence="10">
    <location>
        <begin position="296"/>
        <end position="320"/>
    </location>
</feature>
<evidence type="ECO:0000256" key="8">
    <source>
        <dbReference type="ARBA" id="ARBA00023224"/>
    </source>
</evidence>
<dbReference type="SMART" id="SM01381">
    <property type="entry name" value="7TM_GPCR_Srsx"/>
    <property type="match status" value="1"/>
</dbReference>
<evidence type="ECO:0000313" key="14">
    <source>
        <dbReference type="RefSeq" id="XP_035827227.1"/>
    </source>
</evidence>
<gene>
    <name evidence="13 14" type="primary">LOC101858291</name>
</gene>
<feature type="transmembrane region" description="Helical" evidence="10">
    <location>
        <begin position="52"/>
        <end position="74"/>
    </location>
</feature>
<evidence type="ECO:0000256" key="7">
    <source>
        <dbReference type="ARBA" id="ARBA00023170"/>
    </source>
</evidence>
<dbReference type="RefSeq" id="XP_005104464.1">
    <property type="nucleotide sequence ID" value="XM_005104407.3"/>
</dbReference>
<dbReference type="Proteomes" id="UP000694888">
    <property type="component" value="Unplaced"/>
</dbReference>
<feature type="transmembrane region" description="Helical" evidence="10">
    <location>
        <begin position="163"/>
        <end position="185"/>
    </location>
</feature>
<dbReference type="Pfam" id="PF00001">
    <property type="entry name" value="7tm_1"/>
    <property type="match status" value="1"/>
</dbReference>
<evidence type="ECO:0000313" key="12">
    <source>
        <dbReference type="Proteomes" id="UP000694888"/>
    </source>
</evidence>
<dbReference type="SUPFAM" id="SSF81321">
    <property type="entry name" value="Family A G protein-coupled receptor-like"/>
    <property type="match status" value="1"/>
</dbReference>
<evidence type="ECO:0000256" key="3">
    <source>
        <dbReference type="ARBA" id="ARBA00022692"/>
    </source>
</evidence>
<keyword evidence="8 9" id="KW-0807">Transducer</keyword>
<evidence type="ECO:0000259" key="11">
    <source>
        <dbReference type="PROSITE" id="PS50262"/>
    </source>
</evidence>
<dbReference type="InterPro" id="IPR000276">
    <property type="entry name" value="GPCR_Rhodpsn"/>
</dbReference>
<dbReference type="PROSITE" id="PS50262">
    <property type="entry name" value="G_PROTEIN_RECEP_F1_2"/>
    <property type="match status" value="1"/>
</dbReference>
<dbReference type="PANTHER" id="PTHR24235:SF29">
    <property type="entry name" value="GH23382P"/>
    <property type="match status" value="1"/>
</dbReference>
<dbReference type="Gene3D" id="1.20.1070.10">
    <property type="entry name" value="Rhodopsin 7-helix transmembrane proteins"/>
    <property type="match status" value="1"/>
</dbReference>
<name>A0ABM0JYD4_APLCA</name>
<sequence length="381" mass="44053">MSVPVEPASELNDDFKVSLEELMARLNVTDTYDSWRSDWTVLNEERWQTVVITLYSIVILFGCFANLLVVVVIVRYRQLHTVTNIFICYLAIADVALCVFNLPLQLHYQLRNDWIFGRVLCYVAMPTFGVPLFSSSLAILMIAVDRYMLIVYPFKKRMNNRQAIATVAAILLLTVALSTPLIVYVRYVPFLNPVTKETKTSCSEQWPSYLHKQVYSVSIFLLQFVVPICLTSFFYKHICHVLHNRPVRKHDTRRSQRTNRILIAVVLTFTVCWLPWNLYSLTAEFSHRVVRGKYFVLIDLILKVFAMSSACINPFLYGWLNDNFKKELGKFFGYRLCWNRARDGRGTSYSRTTDINNGGVTLKSEMCLRGMPPPDNCTQTP</sequence>
<reference evidence="13 14" key="1">
    <citation type="submission" date="2025-05" db="UniProtKB">
        <authorList>
            <consortium name="RefSeq"/>
        </authorList>
    </citation>
    <scope>IDENTIFICATION</scope>
</reference>
<dbReference type="InterPro" id="IPR017452">
    <property type="entry name" value="GPCR_Rhodpsn_7TM"/>
</dbReference>
<keyword evidence="3 9" id="KW-0812">Transmembrane</keyword>
<proteinExistence type="inferred from homology"/>
<organism evidence="12 13">
    <name type="scientific">Aplysia californica</name>
    <name type="common">California sea hare</name>
    <dbReference type="NCBI Taxonomy" id="6500"/>
    <lineage>
        <taxon>Eukaryota</taxon>
        <taxon>Metazoa</taxon>
        <taxon>Spiralia</taxon>
        <taxon>Lophotrochozoa</taxon>
        <taxon>Mollusca</taxon>
        <taxon>Gastropoda</taxon>
        <taxon>Heterobranchia</taxon>
        <taxon>Euthyneura</taxon>
        <taxon>Tectipleura</taxon>
        <taxon>Aplysiida</taxon>
        <taxon>Aplysioidea</taxon>
        <taxon>Aplysiidae</taxon>
        <taxon>Aplysia</taxon>
    </lineage>
</organism>
<evidence type="ECO:0000256" key="10">
    <source>
        <dbReference type="SAM" id="Phobius"/>
    </source>
</evidence>
<accession>A0ABM0JYD4</accession>
<evidence type="ECO:0000313" key="13">
    <source>
        <dbReference type="RefSeq" id="XP_005104464.1"/>
    </source>
</evidence>
<evidence type="ECO:0000256" key="6">
    <source>
        <dbReference type="ARBA" id="ARBA00023136"/>
    </source>
</evidence>
<dbReference type="PROSITE" id="PS00237">
    <property type="entry name" value="G_PROTEIN_RECEP_F1_1"/>
    <property type="match status" value="1"/>
</dbReference>
<protein>
    <submittedName>
        <fullName evidence="13 14">Prolactin-releasing peptide receptor</fullName>
    </submittedName>
</protein>
<dbReference type="GeneID" id="101858291"/>
<keyword evidence="5 9" id="KW-0297">G-protein coupled receptor</keyword>